<proteinExistence type="predicted"/>
<evidence type="ECO:0000313" key="2">
    <source>
        <dbReference type="Proteomes" id="UP000309174"/>
    </source>
</evidence>
<comment type="caution">
    <text evidence="1">The sequence shown here is derived from an EMBL/GenBank/DDBJ whole genome shotgun (WGS) entry which is preliminary data.</text>
</comment>
<organism evidence="1 2">
    <name type="scientific">Actinomadura soli</name>
    <dbReference type="NCBI Taxonomy" id="2508997"/>
    <lineage>
        <taxon>Bacteria</taxon>
        <taxon>Bacillati</taxon>
        <taxon>Actinomycetota</taxon>
        <taxon>Actinomycetes</taxon>
        <taxon>Streptosporangiales</taxon>
        <taxon>Thermomonosporaceae</taxon>
        <taxon>Actinomadura</taxon>
    </lineage>
</organism>
<reference evidence="1 2" key="1">
    <citation type="submission" date="2019-05" db="EMBL/GenBank/DDBJ databases">
        <title>Draft genome sequence of Actinomadura sp. 14C53.</title>
        <authorList>
            <person name="Saricaoglu S."/>
            <person name="Isik K."/>
        </authorList>
    </citation>
    <scope>NUCLEOTIDE SEQUENCE [LARGE SCALE GENOMIC DNA]</scope>
    <source>
        <strain evidence="1 2">14C53</strain>
    </source>
</reference>
<dbReference type="AlphaFoldDB" id="A0A5C4J7V1"/>
<evidence type="ECO:0000313" key="1">
    <source>
        <dbReference type="EMBL" id="TMQ94805.1"/>
    </source>
</evidence>
<accession>A0A5C4J7V1</accession>
<dbReference type="EMBL" id="VCKW01000126">
    <property type="protein sequence ID" value="TMQ94805.1"/>
    <property type="molecule type" value="Genomic_DNA"/>
</dbReference>
<protein>
    <submittedName>
        <fullName evidence="1">Uncharacterized protein</fullName>
    </submittedName>
</protein>
<sequence>MTDWSGLQDAEGSAASIPGLLGRLTPDSSELWERLWARLCPQGAVFPASLAALPYLSELAARWAAEERVEPLLLAGAILGADERYHQVFDVRERYSAEISMLRDLTDDTLRTLAASEDTSTYVYLLQALMAFEGVDVWDSHLENLVTEEYEISCPSCAADLFVVLGDRDSFATHQDYAIEDDVITTPLRPADPGELSGAPGTLYQTAVRDERHTVARQLLHMFGTATCSHCETDLPIAERVAAAFGRDS</sequence>
<dbReference type="OrthoDB" id="292843at2"/>
<dbReference type="Proteomes" id="UP000309174">
    <property type="component" value="Unassembled WGS sequence"/>
</dbReference>
<gene>
    <name evidence="1" type="ORF">ETD83_23385</name>
</gene>
<name>A0A5C4J7V1_9ACTN</name>
<keyword evidence="2" id="KW-1185">Reference proteome</keyword>
<dbReference type="RefSeq" id="WP_138647289.1">
    <property type="nucleotide sequence ID" value="NZ_VCKW01000126.1"/>
</dbReference>